<evidence type="ECO:0000256" key="7">
    <source>
        <dbReference type="ARBA" id="ARBA00022989"/>
    </source>
</evidence>
<evidence type="ECO:0000256" key="4">
    <source>
        <dbReference type="ARBA" id="ARBA00022692"/>
    </source>
</evidence>
<sequence>MATYRHSGRHSVDKAQDPTITTNHAKYMQDEEKACPPAVVEVHSSETFIRPPESAKDLITEVIHAEDDPSLNPWTFRMWFIGIGLSTFGGTLATIYYFKPQAVVVSTVFLAVAAIVVMGSAAANAPLAIEVLAVSKLYYGLVLNAAVGIFMVWSSQCLGYGFAGLLRRTLVYPTKMLFPSNLPMNSLLEALHGDKIEVGKKLRVFYIGFLVLFFYEIIPEWIMPVLIGVSVVCLAKRDSLLITNLFGGSNGNEGLGLFNLSFDWQYIANPSPLWYPLQTLFNNFIGYVLCVAVFVGVYYGNIWNSKSFPFLSQSLYTDQSNGTNFTSFNQTAVLDKDYKVDLAKVAEQGIPYFTGSFAIYILATNLSITSTFSHLMLWNFDDLKSAWGFASVANLKFLANPQNWDLRFWKADTTKSKWGGPDDKETDPHYRLMLAYDDAPNWWYGTILVLSTVVGLVMLYLGKSTLPWWGFAVSCGLSFICVLFFGAQYAITGYNYNIQPVIQMLGGYLHPGRPLANMYFVLFGYNSVVQGQLLLRDLKFAQYAHLSPRCTFTVQLVSITTNQRETLLDIKGTSVWSGQLQSFNSQAIMWGGLANQLFTAGKRYQWLTFSFLIGFALPVPFWIGHKVFPRLRLDYLNTALIASFIGLLNVGINSVTMPWFIIGAFSQGYLRKKRPNWFIKYNYILSAAMDGGTQVLVFILSFAVFGGSGTQHNFPPYWGNNYNSGMYDYCMAPPGGESGE</sequence>
<protein>
    <submittedName>
        <fullName evidence="11">OPT superfamily oligopeptide transporter</fullName>
    </submittedName>
</protein>
<evidence type="ECO:0000256" key="5">
    <source>
        <dbReference type="ARBA" id="ARBA00022856"/>
    </source>
</evidence>
<feature type="transmembrane region" description="Helical" evidence="10">
    <location>
        <begin position="78"/>
        <end position="98"/>
    </location>
</feature>
<feature type="transmembrane region" description="Helical" evidence="10">
    <location>
        <begin position="468"/>
        <end position="491"/>
    </location>
</feature>
<dbReference type="Pfam" id="PF03169">
    <property type="entry name" value="OPT"/>
    <property type="match status" value="1"/>
</dbReference>
<keyword evidence="12" id="KW-1185">Reference proteome</keyword>
<dbReference type="GO" id="GO:0035673">
    <property type="term" value="F:oligopeptide transmembrane transporter activity"/>
    <property type="evidence" value="ECO:0007669"/>
    <property type="project" value="InterPro"/>
</dbReference>
<evidence type="ECO:0000256" key="8">
    <source>
        <dbReference type="ARBA" id="ARBA00023136"/>
    </source>
</evidence>
<feature type="transmembrane region" description="Helical" evidence="10">
    <location>
        <begin position="280"/>
        <end position="300"/>
    </location>
</feature>
<evidence type="ECO:0000313" key="12">
    <source>
        <dbReference type="Proteomes" id="UP000298493"/>
    </source>
</evidence>
<dbReference type="EMBL" id="SNSC02000015">
    <property type="protein sequence ID" value="TID18028.1"/>
    <property type="molecule type" value="Genomic_DNA"/>
</dbReference>
<keyword evidence="4 10" id="KW-0812">Transmembrane</keyword>
<dbReference type="InterPro" id="IPR004648">
    <property type="entry name" value="Oligpept_transpt"/>
</dbReference>
<dbReference type="Proteomes" id="UP000298493">
    <property type="component" value="Unassembled WGS sequence"/>
</dbReference>
<dbReference type="NCBIfam" id="TIGR00728">
    <property type="entry name" value="OPT_sfam"/>
    <property type="match status" value="1"/>
</dbReference>
<comment type="subcellular location">
    <subcellularLocation>
        <location evidence="1">Membrane</location>
        <topology evidence="1">Multi-pass membrane protein</topology>
    </subcellularLocation>
</comment>
<feature type="transmembrane region" description="Helical" evidence="10">
    <location>
        <begin position="204"/>
        <end position="222"/>
    </location>
</feature>
<keyword evidence="3" id="KW-0813">Transport</keyword>
<organism evidence="11 12">
    <name type="scientific">Venturia nashicola</name>
    <dbReference type="NCBI Taxonomy" id="86259"/>
    <lineage>
        <taxon>Eukaryota</taxon>
        <taxon>Fungi</taxon>
        <taxon>Dikarya</taxon>
        <taxon>Ascomycota</taxon>
        <taxon>Pezizomycotina</taxon>
        <taxon>Dothideomycetes</taxon>
        <taxon>Pleosporomycetidae</taxon>
        <taxon>Venturiales</taxon>
        <taxon>Venturiaceae</taxon>
        <taxon>Venturia</taxon>
    </lineage>
</organism>
<dbReference type="PANTHER" id="PTHR22601">
    <property type="entry name" value="ISP4 LIKE PROTEIN"/>
    <property type="match status" value="1"/>
</dbReference>
<keyword evidence="8 10" id="KW-0472">Membrane</keyword>
<evidence type="ECO:0000256" key="9">
    <source>
        <dbReference type="SAM" id="MobiDB-lite"/>
    </source>
</evidence>
<evidence type="ECO:0000313" key="11">
    <source>
        <dbReference type="EMBL" id="TID18028.1"/>
    </source>
</evidence>
<feature type="transmembrane region" description="Helical" evidence="10">
    <location>
        <begin position="137"/>
        <end position="166"/>
    </location>
</feature>
<dbReference type="InterPro" id="IPR004813">
    <property type="entry name" value="OPT"/>
</dbReference>
<keyword evidence="7 10" id="KW-1133">Transmembrane helix</keyword>
<evidence type="ECO:0000256" key="2">
    <source>
        <dbReference type="ARBA" id="ARBA00008807"/>
    </source>
</evidence>
<feature type="transmembrane region" description="Helical" evidence="10">
    <location>
        <begin position="683"/>
        <end position="705"/>
    </location>
</feature>
<accession>A0A4Z1NT63</accession>
<dbReference type="AlphaFoldDB" id="A0A4Z1NT63"/>
<keyword evidence="5" id="KW-0571">Peptide transport</keyword>
<evidence type="ECO:0000256" key="3">
    <source>
        <dbReference type="ARBA" id="ARBA00022448"/>
    </source>
</evidence>
<comment type="caution">
    <text evidence="11">The sequence shown here is derived from an EMBL/GenBank/DDBJ whole genome shotgun (WGS) entry which is preliminary data.</text>
</comment>
<gene>
    <name evidence="11" type="ORF">E6O75_ATG10673</name>
</gene>
<feature type="transmembrane region" description="Helical" evidence="10">
    <location>
        <begin position="357"/>
        <end position="378"/>
    </location>
</feature>
<feature type="region of interest" description="Disordered" evidence="9">
    <location>
        <begin position="1"/>
        <end position="20"/>
    </location>
</feature>
<evidence type="ECO:0000256" key="1">
    <source>
        <dbReference type="ARBA" id="ARBA00004141"/>
    </source>
</evidence>
<comment type="similarity">
    <text evidence="2">Belongs to the oligopeptide OPT transporter family.</text>
</comment>
<evidence type="ECO:0000256" key="10">
    <source>
        <dbReference type="SAM" id="Phobius"/>
    </source>
</evidence>
<feature type="transmembrane region" description="Helical" evidence="10">
    <location>
        <begin position="442"/>
        <end position="461"/>
    </location>
</feature>
<evidence type="ECO:0000256" key="6">
    <source>
        <dbReference type="ARBA" id="ARBA00022927"/>
    </source>
</evidence>
<reference evidence="11 12" key="1">
    <citation type="submission" date="2019-04" db="EMBL/GenBank/DDBJ databases">
        <title>High contiguity whole genome sequence and gene annotation resource for two Venturia nashicola isolates.</title>
        <authorList>
            <person name="Prokchorchik M."/>
            <person name="Won K."/>
            <person name="Lee Y."/>
            <person name="Choi E.D."/>
            <person name="Segonzac C."/>
            <person name="Sohn K.H."/>
        </authorList>
    </citation>
    <scope>NUCLEOTIDE SEQUENCE [LARGE SCALE GENOMIC DNA]</scope>
    <source>
        <strain evidence="11 12">PRI2</strain>
    </source>
</reference>
<feature type="transmembrane region" description="Helical" evidence="10">
    <location>
        <begin position="103"/>
        <end position="125"/>
    </location>
</feature>
<dbReference type="GO" id="GO:0015031">
    <property type="term" value="P:protein transport"/>
    <property type="evidence" value="ECO:0007669"/>
    <property type="project" value="UniProtKB-KW"/>
</dbReference>
<dbReference type="GO" id="GO:0016020">
    <property type="term" value="C:membrane"/>
    <property type="evidence" value="ECO:0007669"/>
    <property type="project" value="UniProtKB-SubCell"/>
</dbReference>
<name>A0A4Z1NT63_9PEZI</name>
<feature type="transmembrane region" description="Helical" evidence="10">
    <location>
        <begin position="606"/>
        <end position="623"/>
    </location>
</feature>
<feature type="transmembrane region" description="Helical" evidence="10">
    <location>
        <begin position="635"/>
        <end position="662"/>
    </location>
</feature>
<keyword evidence="6" id="KW-0653">Protein transport</keyword>
<proteinExistence type="inferred from homology"/>